<dbReference type="Gene3D" id="3.40.50.620">
    <property type="entry name" value="HUPs"/>
    <property type="match status" value="1"/>
</dbReference>
<dbReference type="RefSeq" id="WP_207972657.1">
    <property type="nucleotide sequence ID" value="NZ_CP071795.1"/>
</dbReference>
<evidence type="ECO:0000313" key="2">
    <source>
        <dbReference type="EMBL" id="QTD38527.1"/>
    </source>
</evidence>
<dbReference type="InterPro" id="IPR014729">
    <property type="entry name" value="Rossmann-like_a/b/a_fold"/>
</dbReference>
<accession>A0ABX7SWA0</accession>
<dbReference type="PROSITE" id="PS51645">
    <property type="entry name" value="PHR_CRY_ALPHA_BETA"/>
    <property type="match status" value="1"/>
</dbReference>
<dbReference type="PANTHER" id="PTHR11455:SF9">
    <property type="entry name" value="CRYPTOCHROME CIRCADIAN CLOCK 5 ISOFORM X1"/>
    <property type="match status" value="1"/>
</dbReference>
<feature type="domain" description="Photolyase/cryptochrome alpha/beta" evidence="1">
    <location>
        <begin position="6"/>
        <end position="140"/>
    </location>
</feature>
<organism evidence="2 3">
    <name type="scientific">Polaribacter batillariae</name>
    <dbReference type="NCBI Taxonomy" id="2808900"/>
    <lineage>
        <taxon>Bacteria</taxon>
        <taxon>Pseudomonadati</taxon>
        <taxon>Bacteroidota</taxon>
        <taxon>Flavobacteriia</taxon>
        <taxon>Flavobacteriales</taxon>
        <taxon>Flavobacteriaceae</taxon>
    </lineage>
</organism>
<dbReference type="InterPro" id="IPR006050">
    <property type="entry name" value="DNA_photolyase_N"/>
</dbReference>
<evidence type="ECO:0000313" key="3">
    <source>
        <dbReference type="Proteomes" id="UP000663935"/>
    </source>
</evidence>
<dbReference type="InterPro" id="IPR002081">
    <property type="entry name" value="Cryptochrome/DNA_photolyase_1"/>
</dbReference>
<sequence length="142" mass="17012">MSNREEINIVWFKRDLRIQDNEAIYNALASKKRVLFIYVFEKSLQDDIHYSERHWNFIKQSLVDLNEDLKKYDSEILCVSSEINTTFNQLLNTYKINTVFSHQETGLLLTYNRDKDFARFCRNNSIKPALCIRNTQKEDLNH</sequence>
<dbReference type="Pfam" id="PF00875">
    <property type="entry name" value="DNA_photolyase"/>
    <property type="match status" value="1"/>
</dbReference>
<protein>
    <submittedName>
        <fullName evidence="2">Deoxyribodipyrimidine photo-lyase</fullName>
    </submittedName>
</protein>
<keyword evidence="3" id="KW-1185">Reference proteome</keyword>
<dbReference type="InterPro" id="IPR036155">
    <property type="entry name" value="Crypto/Photolyase_N_sf"/>
</dbReference>
<name>A0ABX7SWA0_9FLAO</name>
<dbReference type="PANTHER" id="PTHR11455">
    <property type="entry name" value="CRYPTOCHROME"/>
    <property type="match status" value="1"/>
</dbReference>
<gene>
    <name evidence="2" type="ORF">JL193_04355</name>
</gene>
<reference evidence="2 3" key="1">
    <citation type="submission" date="2021-03" db="EMBL/GenBank/DDBJ databases">
        <title>Complete genome of Polaribacter_sp.G4M1.</title>
        <authorList>
            <person name="Jeong S.W."/>
            <person name="Bae J.W."/>
        </authorList>
    </citation>
    <scope>NUCLEOTIDE SEQUENCE [LARGE SCALE GENOMIC DNA]</scope>
    <source>
        <strain evidence="2 3">G4M1</strain>
    </source>
</reference>
<dbReference type="SUPFAM" id="SSF52425">
    <property type="entry name" value="Cryptochrome/photolyase, N-terminal domain"/>
    <property type="match status" value="1"/>
</dbReference>
<evidence type="ECO:0000259" key="1">
    <source>
        <dbReference type="PROSITE" id="PS51645"/>
    </source>
</evidence>
<dbReference type="EMBL" id="CP071795">
    <property type="protein sequence ID" value="QTD38527.1"/>
    <property type="molecule type" value="Genomic_DNA"/>
</dbReference>
<proteinExistence type="predicted"/>
<dbReference type="Proteomes" id="UP000663935">
    <property type="component" value="Chromosome"/>
</dbReference>